<dbReference type="PANTHER" id="PTHR43840">
    <property type="entry name" value="MITOCHONDRIAL METAL TRANSPORTER 1-RELATED"/>
    <property type="match status" value="1"/>
</dbReference>
<evidence type="ECO:0000256" key="5">
    <source>
        <dbReference type="ARBA" id="ARBA00022989"/>
    </source>
</evidence>
<keyword evidence="3" id="KW-0813">Transport</keyword>
<dbReference type="Proteomes" id="UP000051576">
    <property type="component" value="Unassembled WGS sequence"/>
</dbReference>
<dbReference type="Pfam" id="PF01545">
    <property type="entry name" value="Cation_efflux"/>
    <property type="match status" value="1"/>
</dbReference>
<keyword evidence="6 7" id="KW-0472">Membrane</keyword>
<feature type="transmembrane region" description="Helical" evidence="7">
    <location>
        <begin position="116"/>
        <end position="135"/>
    </location>
</feature>
<gene>
    <name evidence="10" type="ORF">FD21_GL000589</name>
</gene>
<evidence type="ECO:0000256" key="3">
    <source>
        <dbReference type="ARBA" id="ARBA00022448"/>
    </source>
</evidence>
<comment type="similarity">
    <text evidence="2">Belongs to the cation diffusion facilitator (CDF) transporter (TC 2.A.4) family.</text>
</comment>
<dbReference type="PANTHER" id="PTHR43840:SF50">
    <property type="entry name" value="MANGANESE EFFLUX SYSTEM PROTEIN MNES"/>
    <property type="match status" value="1"/>
</dbReference>
<keyword evidence="4 7" id="KW-0812">Transmembrane</keyword>
<keyword evidence="11" id="KW-1185">Reference proteome</keyword>
<dbReference type="Gene3D" id="1.20.1510.10">
    <property type="entry name" value="Cation efflux protein transmembrane domain"/>
    <property type="match status" value="1"/>
</dbReference>
<dbReference type="InterPro" id="IPR002524">
    <property type="entry name" value="Cation_efflux"/>
</dbReference>
<dbReference type="GO" id="GO:0016020">
    <property type="term" value="C:membrane"/>
    <property type="evidence" value="ECO:0007669"/>
    <property type="project" value="UniProtKB-SubCell"/>
</dbReference>
<organism evidence="10 11">
    <name type="scientific">Liquorilactobacillus vini DSM 20605</name>
    <dbReference type="NCBI Taxonomy" id="1133569"/>
    <lineage>
        <taxon>Bacteria</taxon>
        <taxon>Bacillati</taxon>
        <taxon>Bacillota</taxon>
        <taxon>Bacilli</taxon>
        <taxon>Lactobacillales</taxon>
        <taxon>Lactobacillaceae</taxon>
        <taxon>Liquorilactobacillus</taxon>
    </lineage>
</organism>
<dbReference type="RefSeq" id="WP_338037975.1">
    <property type="nucleotide sequence ID" value="NZ_AYYX01000176.1"/>
</dbReference>
<dbReference type="InterPro" id="IPR036837">
    <property type="entry name" value="Cation_efflux_CTD_sf"/>
</dbReference>
<dbReference type="Gene3D" id="3.30.70.1350">
    <property type="entry name" value="Cation efflux protein, cytoplasmic domain"/>
    <property type="match status" value="1"/>
</dbReference>
<feature type="domain" description="Cation efflux protein transmembrane" evidence="8">
    <location>
        <begin position="15"/>
        <end position="207"/>
    </location>
</feature>
<dbReference type="InterPro" id="IPR050291">
    <property type="entry name" value="CDF_Transporter"/>
</dbReference>
<accession>A0A0R2C1A3</accession>
<feature type="domain" description="Cation efflux protein cytoplasmic" evidence="9">
    <location>
        <begin position="212"/>
        <end position="287"/>
    </location>
</feature>
<dbReference type="GO" id="GO:0008324">
    <property type="term" value="F:monoatomic cation transmembrane transporter activity"/>
    <property type="evidence" value="ECO:0007669"/>
    <property type="project" value="InterPro"/>
</dbReference>
<reference evidence="10 11" key="1">
    <citation type="journal article" date="2015" name="Genome Announc.">
        <title>Expanding the biotechnology potential of lactobacilli through comparative genomics of 213 strains and associated genera.</title>
        <authorList>
            <person name="Sun Z."/>
            <person name="Harris H.M."/>
            <person name="McCann A."/>
            <person name="Guo C."/>
            <person name="Argimon S."/>
            <person name="Zhang W."/>
            <person name="Yang X."/>
            <person name="Jeffery I.B."/>
            <person name="Cooney J.C."/>
            <person name="Kagawa T.F."/>
            <person name="Liu W."/>
            <person name="Song Y."/>
            <person name="Salvetti E."/>
            <person name="Wrobel A."/>
            <person name="Rasinkangas P."/>
            <person name="Parkhill J."/>
            <person name="Rea M.C."/>
            <person name="O'Sullivan O."/>
            <person name="Ritari J."/>
            <person name="Douillard F.P."/>
            <person name="Paul Ross R."/>
            <person name="Yang R."/>
            <person name="Briner A.E."/>
            <person name="Felis G.E."/>
            <person name="de Vos W.M."/>
            <person name="Barrangou R."/>
            <person name="Klaenhammer T.R."/>
            <person name="Caufield P.W."/>
            <person name="Cui Y."/>
            <person name="Zhang H."/>
            <person name="O'Toole P.W."/>
        </authorList>
    </citation>
    <scope>NUCLEOTIDE SEQUENCE [LARGE SCALE GENOMIC DNA]</scope>
    <source>
        <strain evidence="10 11">DSM 20605</strain>
    </source>
</reference>
<evidence type="ECO:0000256" key="1">
    <source>
        <dbReference type="ARBA" id="ARBA00004141"/>
    </source>
</evidence>
<evidence type="ECO:0000256" key="4">
    <source>
        <dbReference type="ARBA" id="ARBA00022692"/>
    </source>
</evidence>
<evidence type="ECO:0000313" key="11">
    <source>
        <dbReference type="Proteomes" id="UP000051576"/>
    </source>
</evidence>
<feature type="transmembrane region" description="Helical" evidence="7">
    <location>
        <begin position="83"/>
        <end position="104"/>
    </location>
</feature>
<dbReference type="STRING" id="1133569.FD21_GL000589"/>
<feature type="transmembrane region" description="Helical" evidence="7">
    <location>
        <begin position="14"/>
        <end position="35"/>
    </location>
</feature>
<protein>
    <submittedName>
        <fullName evidence="10">Cation efflux transporter</fullName>
    </submittedName>
</protein>
<evidence type="ECO:0000259" key="9">
    <source>
        <dbReference type="Pfam" id="PF16916"/>
    </source>
</evidence>
<dbReference type="eggNOG" id="COG0053">
    <property type="taxonomic scope" value="Bacteria"/>
</dbReference>
<sequence length="304" mass="33851">MQERYQNLRIAEKGVILSMLAYIFLAALKVIVGQLADSATLIADGANNITDILSSLAIIYGLRLARRPPDEHHQYGHWKAETIATFATSLVMLATGGSVIYSSIKQMLTGQENTPGIYSLFVGIISAIIMLWIYFHNARLAKKIKSASLLAIAKDTRNDAWTSIGTSLTIIAANFKLPQIDNLVAMLIGGLILKTAYHILSDSAFALSDGFDDDLLDQYIAAVEKIPQVEKVHNIQGRTYGANIYVDIIIWVDPQMTVRESHHVTEKVESLLRRKFTVYDTDVHVEPWDVDYEPLQPNELNSGY</sequence>
<evidence type="ECO:0000256" key="6">
    <source>
        <dbReference type="ARBA" id="ARBA00023136"/>
    </source>
</evidence>
<proteinExistence type="inferred from homology"/>
<comment type="subcellular location">
    <subcellularLocation>
        <location evidence="1">Membrane</location>
        <topology evidence="1">Multi-pass membrane protein</topology>
    </subcellularLocation>
</comment>
<evidence type="ECO:0000256" key="7">
    <source>
        <dbReference type="SAM" id="Phobius"/>
    </source>
</evidence>
<evidence type="ECO:0000256" key="2">
    <source>
        <dbReference type="ARBA" id="ARBA00008114"/>
    </source>
</evidence>
<dbReference type="EMBL" id="AYYX01000176">
    <property type="protein sequence ID" value="KRM81683.1"/>
    <property type="molecule type" value="Genomic_DNA"/>
</dbReference>
<dbReference type="InterPro" id="IPR027470">
    <property type="entry name" value="Cation_efflux_CTD"/>
</dbReference>
<dbReference type="AlphaFoldDB" id="A0A0R2C1A3"/>
<dbReference type="Pfam" id="PF16916">
    <property type="entry name" value="ZT_dimer"/>
    <property type="match status" value="1"/>
</dbReference>
<dbReference type="PATRIC" id="fig|1133569.4.peg.632"/>
<dbReference type="NCBIfam" id="TIGR01297">
    <property type="entry name" value="CDF"/>
    <property type="match status" value="1"/>
</dbReference>
<keyword evidence="5 7" id="KW-1133">Transmembrane helix</keyword>
<dbReference type="SUPFAM" id="SSF160240">
    <property type="entry name" value="Cation efflux protein cytoplasmic domain-like"/>
    <property type="match status" value="1"/>
</dbReference>
<evidence type="ECO:0000259" key="8">
    <source>
        <dbReference type="Pfam" id="PF01545"/>
    </source>
</evidence>
<comment type="caution">
    <text evidence="10">The sequence shown here is derived from an EMBL/GenBank/DDBJ whole genome shotgun (WGS) entry which is preliminary data.</text>
</comment>
<evidence type="ECO:0000313" key="10">
    <source>
        <dbReference type="EMBL" id="KRM81683.1"/>
    </source>
</evidence>
<dbReference type="FunFam" id="1.20.1510.10:FF:000006">
    <property type="entry name" value="Divalent cation efflux transporter"/>
    <property type="match status" value="1"/>
</dbReference>
<name>A0A0R2C1A3_9LACO</name>
<dbReference type="SUPFAM" id="SSF161111">
    <property type="entry name" value="Cation efflux protein transmembrane domain-like"/>
    <property type="match status" value="1"/>
</dbReference>
<dbReference type="InterPro" id="IPR027469">
    <property type="entry name" value="Cation_efflux_TMD_sf"/>
</dbReference>
<dbReference type="InterPro" id="IPR058533">
    <property type="entry name" value="Cation_efflux_TM"/>
</dbReference>